<evidence type="ECO:0000313" key="2">
    <source>
        <dbReference type="Proteomes" id="UP000030853"/>
    </source>
</evidence>
<comment type="caution">
    <text evidence="1">The sequence shown here is derived from an EMBL/GenBank/DDBJ whole genome shotgun (WGS) entry which is preliminary data.</text>
</comment>
<dbReference type="Proteomes" id="UP000030853">
    <property type="component" value="Unassembled WGS sequence"/>
</dbReference>
<accession>A0A0B1RAN5</accession>
<dbReference type="EMBL" id="JTJJ01000029">
    <property type="protein sequence ID" value="KHJ68721.1"/>
    <property type="molecule type" value="Genomic_DNA"/>
</dbReference>
<name>A0A0B1RAN5_9GAMM</name>
<reference evidence="1 2" key="1">
    <citation type="submission" date="2014-11" db="EMBL/GenBank/DDBJ databases">
        <title>Genome sequencing of Pantoea rodasii ND03.</title>
        <authorList>
            <person name="Muhamad Yunos N.Y."/>
            <person name="Chan K.-G."/>
        </authorList>
    </citation>
    <scope>NUCLEOTIDE SEQUENCE [LARGE SCALE GENOMIC DNA]</scope>
    <source>
        <strain evidence="1 2">ND03</strain>
    </source>
</reference>
<gene>
    <name evidence="1" type="ORF">QU24_08160</name>
</gene>
<protein>
    <submittedName>
        <fullName evidence="1">Uncharacterized protein</fullName>
    </submittedName>
</protein>
<organism evidence="1 2">
    <name type="scientific">Pantoea rodasii</name>
    <dbReference type="NCBI Taxonomy" id="1076549"/>
    <lineage>
        <taxon>Bacteria</taxon>
        <taxon>Pseudomonadati</taxon>
        <taxon>Pseudomonadota</taxon>
        <taxon>Gammaproteobacteria</taxon>
        <taxon>Enterobacterales</taxon>
        <taxon>Erwiniaceae</taxon>
        <taxon>Pantoea</taxon>
    </lineage>
</organism>
<proteinExistence type="predicted"/>
<sequence>MKQCHTLTLIEQQLSTQTAQAQSEVLLDNRHTGIIVPGSILEAAVEISAERYLLFITDGILFEESLTIVLCQLELGVLEVIHIELAYHSGQFSNLSLCDDHIRFHFMDEKLWSLQVRDAAQVTLPFIGDPAGVQRQFGFKKWVILKHED</sequence>
<dbReference type="AlphaFoldDB" id="A0A0B1RAN5"/>
<evidence type="ECO:0000313" key="1">
    <source>
        <dbReference type="EMBL" id="KHJ68721.1"/>
    </source>
</evidence>
<dbReference type="RefSeq" id="WP_039329951.1">
    <property type="nucleotide sequence ID" value="NZ_JTJJ01000029.1"/>
</dbReference>